<reference evidence="2" key="1">
    <citation type="journal article" date="2020" name="Toxins">
        <title>Phylogenomic Analysis of Secondary Metabolism in the Toxic Cyanobacterial Genera Anabaena, Dolichospermum and Aphanizomenon.</title>
        <authorList>
            <person name="Oesterholm J."/>
            <person name="Popin R.V."/>
            <person name="Fewer D.P."/>
            <person name="Sivonen K."/>
        </authorList>
    </citation>
    <scope>NUCLEOTIDE SEQUENCE [LARGE SCALE GENOMIC DNA]</scope>
    <source>
        <strain evidence="2">UHCC 0037</strain>
    </source>
</reference>
<keyword evidence="2" id="KW-1185">Reference proteome</keyword>
<protein>
    <submittedName>
        <fullName evidence="1">Type II toxin-antitoxin system VapC family toxin</fullName>
    </submittedName>
</protein>
<sequence>MIYLLDTNACIIYLKGKNFHLKQKLDNIPLSEIAVCSVVKGELFYGSIRSANPERNLTLQQGFLSQFVSLPFDDQSALIFGEIRAQLAANGTPIGAYDLQIAAIALANNLILVTHNTKEFSRIPQLQLEDWEIDIL</sequence>
<name>A0ACC7S0G9_DOLFA</name>
<dbReference type="Proteomes" id="UP001517388">
    <property type="component" value="Unassembled WGS sequence"/>
</dbReference>
<dbReference type="EMBL" id="VILF01000001">
    <property type="protein sequence ID" value="MTJ41875.1"/>
    <property type="molecule type" value="Genomic_DNA"/>
</dbReference>
<evidence type="ECO:0000313" key="2">
    <source>
        <dbReference type="Proteomes" id="UP001517388"/>
    </source>
</evidence>
<organism evidence="1 2">
    <name type="scientific">Dolichospermum flos-aquae UHCC 0037</name>
    <dbReference type="NCBI Taxonomy" id="2590026"/>
    <lineage>
        <taxon>Bacteria</taxon>
        <taxon>Bacillati</taxon>
        <taxon>Cyanobacteriota</taxon>
        <taxon>Cyanophyceae</taxon>
        <taxon>Nostocales</taxon>
        <taxon>Aphanizomenonaceae</taxon>
        <taxon>Dolichospermum</taxon>
    </lineage>
</organism>
<gene>
    <name evidence="1" type="ORF">FJR39_00940</name>
</gene>
<comment type="caution">
    <text evidence="1">The sequence shown here is derived from an EMBL/GenBank/DDBJ whole genome shotgun (WGS) entry which is preliminary data.</text>
</comment>
<proteinExistence type="predicted"/>
<accession>A0ACC7S0G9</accession>
<evidence type="ECO:0000313" key="1">
    <source>
        <dbReference type="EMBL" id="MTJ41875.1"/>
    </source>
</evidence>